<evidence type="ECO:0000256" key="2">
    <source>
        <dbReference type="ARBA" id="ARBA00003522"/>
    </source>
</evidence>
<evidence type="ECO:0000256" key="13">
    <source>
        <dbReference type="ARBA" id="ARBA00030926"/>
    </source>
</evidence>
<dbReference type="InterPro" id="IPR036105">
    <property type="entry name" value="DiNase_FeMo-co_biosyn_sf"/>
</dbReference>
<dbReference type="PATRIC" id="fig|706587.4.peg.6185"/>
<evidence type="ECO:0000256" key="1">
    <source>
        <dbReference type="ARBA" id="ARBA00001966"/>
    </source>
</evidence>
<dbReference type="GO" id="GO:0016829">
    <property type="term" value="F:lyase activity"/>
    <property type="evidence" value="ECO:0007669"/>
    <property type="project" value="UniProtKB-KW"/>
</dbReference>
<dbReference type="Gene3D" id="3.30.420.130">
    <property type="entry name" value="Dinitrogenase iron-molybdenum cofactor biosynthesis domain"/>
    <property type="match status" value="1"/>
</dbReference>
<dbReference type="HOGENOM" id="CLU_027639_0_0_7"/>
<dbReference type="SFLD" id="SFLDS00029">
    <property type="entry name" value="Radical_SAM"/>
    <property type="match status" value="1"/>
</dbReference>
<evidence type="ECO:0000256" key="11">
    <source>
        <dbReference type="ARBA" id="ARBA00023231"/>
    </source>
</evidence>
<evidence type="ECO:0000256" key="6">
    <source>
        <dbReference type="ARBA" id="ARBA00022485"/>
    </source>
</evidence>
<dbReference type="SUPFAM" id="SSF102114">
    <property type="entry name" value="Radical SAM enzymes"/>
    <property type="match status" value="1"/>
</dbReference>
<evidence type="ECO:0000256" key="12">
    <source>
        <dbReference type="ARBA" id="ARBA00023239"/>
    </source>
</evidence>
<dbReference type="PANTHER" id="PTHR43787">
    <property type="entry name" value="FEMO COFACTOR BIOSYNTHESIS PROTEIN NIFB-RELATED"/>
    <property type="match status" value="1"/>
</dbReference>
<organism evidence="16 17">
    <name type="scientific">Desulfomonile tiedjei (strain ATCC 49306 / DSM 6799 / DCB-1)</name>
    <dbReference type="NCBI Taxonomy" id="706587"/>
    <lineage>
        <taxon>Bacteria</taxon>
        <taxon>Pseudomonadati</taxon>
        <taxon>Thermodesulfobacteriota</taxon>
        <taxon>Desulfomonilia</taxon>
        <taxon>Desulfomonilales</taxon>
        <taxon>Desulfomonilaceae</taxon>
        <taxon>Desulfomonile</taxon>
    </lineage>
</organism>
<dbReference type="InterPro" id="IPR007197">
    <property type="entry name" value="rSAM"/>
</dbReference>
<proteinExistence type="inferred from homology"/>
<evidence type="ECO:0000256" key="3">
    <source>
        <dbReference type="ARBA" id="ARBA00005155"/>
    </source>
</evidence>
<evidence type="ECO:0000256" key="9">
    <source>
        <dbReference type="ARBA" id="ARBA00023004"/>
    </source>
</evidence>
<accession>I4CET3</accession>
<dbReference type="Proteomes" id="UP000006055">
    <property type="component" value="Chromosome"/>
</dbReference>
<dbReference type="InterPro" id="IPR006638">
    <property type="entry name" value="Elp3/MiaA/NifB-like_rSAM"/>
</dbReference>
<dbReference type="eggNOG" id="COG0535">
    <property type="taxonomic scope" value="Bacteria"/>
</dbReference>
<name>I4CET3_DESTA</name>
<evidence type="ECO:0000256" key="8">
    <source>
        <dbReference type="ARBA" id="ARBA00022723"/>
    </source>
</evidence>
<dbReference type="SFLD" id="SFLDF00281">
    <property type="entry name" value="FeMo_cofactor_biosynthesis_pro"/>
    <property type="match status" value="1"/>
</dbReference>
<dbReference type="Gene3D" id="3.20.20.70">
    <property type="entry name" value="Aldolase class I"/>
    <property type="match status" value="1"/>
</dbReference>
<dbReference type="InterPro" id="IPR058240">
    <property type="entry name" value="rSAM_sf"/>
</dbReference>
<evidence type="ECO:0000259" key="15">
    <source>
        <dbReference type="PROSITE" id="PS51918"/>
    </source>
</evidence>
<comment type="similarity">
    <text evidence="4">Belongs to the radical SAM superfamily. NifB family.</text>
</comment>
<keyword evidence="17" id="KW-1185">Reference proteome</keyword>
<dbReference type="AlphaFoldDB" id="I4CET3"/>
<reference evidence="17" key="1">
    <citation type="submission" date="2012-06" db="EMBL/GenBank/DDBJ databases">
        <title>Complete sequence of chromosome of Desulfomonile tiedjei DSM 6799.</title>
        <authorList>
            <person name="Lucas S."/>
            <person name="Copeland A."/>
            <person name="Lapidus A."/>
            <person name="Glavina del Rio T."/>
            <person name="Dalin E."/>
            <person name="Tice H."/>
            <person name="Bruce D."/>
            <person name="Goodwin L."/>
            <person name="Pitluck S."/>
            <person name="Peters L."/>
            <person name="Ovchinnikova G."/>
            <person name="Zeytun A."/>
            <person name="Lu M."/>
            <person name="Kyrpides N."/>
            <person name="Mavromatis K."/>
            <person name="Ivanova N."/>
            <person name="Brettin T."/>
            <person name="Detter J.C."/>
            <person name="Han C."/>
            <person name="Larimer F."/>
            <person name="Land M."/>
            <person name="Hauser L."/>
            <person name="Markowitz V."/>
            <person name="Cheng J.-F."/>
            <person name="Hugenholtz P."/>
            <person name="Woyke T."/>
            <person name="Wu D."/>
            <person name="Spring S."/>
            <person name="Schroeder M."/>
            <person name="Brambilla E."/>
            <person name="Klenk H.-P."/>
            <person name="Eisen J.A."/>
        </authorList>
    </citation>
    <scope>NUCLEOTIDE SEQUENCE [LARGE SCALE GENOMIC DNA]</scope>
    <source>
        <strain evidence="17">ATCC 49306 / DSM 6799 / DCB-1</strain>
    </source>
</reference>
<evidence type="ECO:0000313" key="17">
    <source>
        <dbReference type="Proteomes" id="UP000006055"/>
    </source>
</evidence>
<evidence type="ECO:0000256" key="7">
    <source>
        <dbReference type="ARBA" id="ARBA00022691"/>
    </source>
</evidence>
<dbReference type="RefSeq" id="WP_014813173.1">
    <property type="nucleotide sequence ID" value="NC_018025.1"/>
</dbReference>
<keyword evidence="7" id="KW-0949">S-adenosyl-L-methionine</keyword>
<keyword evidence="11" id="KW-0535">Nitrogen fixation</keyword>
<protein>
    <recommendedName>
        <fullName evidence="5">FeMo cofactor biosynthesis protein NifB</fullName>
    </recommendedName>
    <alternativeName>
        <fullName evidence="14">Nitrogenase cofactor maturase NifB</fullName>
    </alternativeName>
    <alternativeName>
        <fullName evidence="13">Radical SAM assemblase NifB</fullName>
    </alternativeName>
</protein>
<comment type="cofactor">
    <cofactor evidence="1">
        <name>[4Fe-4S] cluster</name>
        <dbReference type="ChEBI" id="CHEBI:49883"/>
    </cofactor>
</comment>
<dbReference type="PROSITE" id="PS51918">
    <property type="entry name" value="RADICAL_SAM"/>
    <property type="match status" value="1"/>
</dbReference>
<sequence length="423" mass="45995">MITLDISRHPCFNATAKGHCGRVHLPVAKECNIKCNYCNRKYDCVNESRPGISSAILGPEQAVQYLQNVLRKLPNITVAGIAGPGDAFANPEKTLETLSLVRQHFPSMLLCLATNGLNVEPYVPALAALQVSHVTITVNAVDPDIGAKIYRWVRDGKVVYRGRKGAELLLKRQMSAIVALKSAGITVKVNTVVIPGINDQHVCEVAARVAELGADIQNCMIMHPNAGTPFEDIPEPSHEDMKIIRFQAEKMIPQMKHCARCRADAVGLLDQDCSEEFRDELVSCAGKFQSAPSDKPYVAVATLEGVLVNLHLGHAHEFHVWGKTDSGFQLIEKRPAPEPGLGAERWTRLAEVLHDCRAVLVENVGDTPRAVLSEHNIIPVEMTGLIEMGLEAVYNGSNLSAFKARRKNKGCSRSACGDGTGCG</sequence>
<keyword evidence="9" id="KW-0408">Iron</keyword>
<dbReference type="GO" id="GO:0046872">
    <property type="term" value="F:metal ion binding"/>
    <property type="evidence" value="ECO:0007669"/>
    <property type="project" value="UniProtKB-KW"/>
</dbReference>
<keyword evidence="6" id="KW-0004">4Fe-4S</keyword>
<dbReference type="STRING" id="706587.Desti_5492"/>
<keyword evidence="10" id="KW-0411">Iron-sulfur</keyword>
<keyword evidence="8" id="KW-0479">Metal-binding</keyword>
<dbReference type="SMART" id="SM00729">
    <property type="entry name" value="Elp3"/>
    <property type="match status" value="1"/>
</dbReference>
<dbReference type="SFLD" id="SFLDG01068">
    <property type="entry name" value="FeMo_cofactor_biosynthesis_pro"/>
    <property type="match status" value="1"/>
</dbReference>
<dbReference type="CDD" id="cd01335">
    <property type="entry name" value="Radical_SAM"/>
    <property type="match status" value="1"/>
</dbReference>
<evidence type="ECO:0000256" key="4">
    <source>
        <dbReference type="ARBA" id="ARBA00006804"/>
    </source>
</evidence>
<dbReference type="PANTHER" id="PTHR43787:SF13">
    <property type="entry name" value="FEMO COFACTOR BIOSYNTHESIS PROTEIN NIFB"/>
    <property type="match status" value="1"/>
</dbReference>
<dbReference type="InterPro" id="IPR013785">
    <property type="entry name" value="Aldolase_TIM"/>
</dbReference>
<dbReference type="SUPFAM" id="SSF53146">
    <property type="entry name" value="Nitrogenase accessory factor-like"/>
    <property type="match status" value="1"/>
</dbReference>
<dbReference type="GO" id="GO:0051539">
    <property type="term" value="F:4 iron, 4 sulfur cluster binding"/>
    <property type="evidence" value="ECO:0007669"/>
    <property type="project" value="UniProtKB-KW"/>
</dbReference>
<dbReference type="SFLD" id="SFLDG01067">
    <property type="entry name" value="SPASM/twitch_domain_containing"/>
    <property type="match status" value="1"/>
</dbReference>
<keyword evidence="12" id="KW-0456">Lyase</keyword>
<dbReference type="EMBL" id="CP003360">
    <property type="protein sequence ID" value="AFM28074.1"/>
    <property type="molecule type" value="Genomic_DNA"/>
</dbReference>
<dbReference type="InterPro" id="IPR003731">
    <property type="entry name" value="Di-Nase_FeMo-co_biosynth"/>
</dbReference>
<comment type="function">
    <text evidence="2">Involved in the biosynthesis of the iron-molybdenum cofactor (FeMo-co or M-cluster) found in the dinitrogenase enzyme of the nitrogenase complex in nitrogen-fixing microorganisms. NifB catalyzes the crucial step of radical SAM-dependent carbide insertion that occurs concomitant with the insertion of a 9th sulfur and the rearrangement/coupling of two [4Fe-4S] clusters into a [8Fe-9S-C] cluster, the precursor to the M-cluster.</text>
</comment>
<dbReference type="Pfam" id="PF04055">
    <property type="entry name" value="Radical_SAM"/>
    <property type="match status" value="1"/>
</dbReference>
<evidence type="ECO:0000256" key="14">
    <source>
        <dbReference type="ARBA" id="ARBA00032102"/>
    </source>
</evidence>
<gene>
    <name evidence="16" type="ordered locus">Desti_5492</name>
</gene>
<comment type="pathway">
    <text evidence="3">Cofactor biosynthesis; Fe-Mo cofactor biosynthesis.</text>
</comment>
<dbReference type="UniPathway" id="UPA00782"/>
<dbReference type="Pfam" id="PF02579">
    <property type="entry name" value="Nitro_FeMo-Co"/>
    <property type="match status" value="1"/>
</dbReference>
<evidence type="ECO:0000256" key="10">
    <source>
        <dbReference type="ARBA" id="ARBA00023014"/>
    </source>
</evidence>
<dbReference type="OrthoDB" id="9785734at2"/>
<feature type="domain" description="Radical SAM core" evidence="15">
    <location>
        <begin position="17"/>
        <end position="262"/>
    </location>
</feature>
<evidence type="ECO:0000313" key="16">
    <source>
        <dbReference type="EMBL" id="AFM28074.1"/>
    </source>
</evidence>
<dbReference type="KEGG" id="dti:Desti_5492"/>
<evidence type="ECO:0000256" key="5">
    <source>
        <dbReference type="ARBA" id="ARBA00021702"/>
    </source>
</evidence>